<dbReference type="Proteomes" id="UP001224392">
    <property type="component" value="Unassembled WGS sequence"/>
</dbReference>
<feature type="domain" description="CzcB-like C-terminal circularly permuted SH3-like" evidence="3">
    <location>
        <begin position="339"/>
        <end position="390"/>
    </location>
</feature>
<evidence type="ECO:0000256" key="2">
    <source>
        <dbReference type="ARBA" id="ARBA00023054"/>
    </source>
</evidence>
<keyword evidence="2" id="KW-0175">Coiled coil</keyword>
<accession>A0ABQ6LYE3</accession>
<comment type="subcellular location">
    <subcellularLocation>
        <location evidence="1">Cell envelope</location>
    </subcellularLocation>
</comment>
<reference evidence="5 6" key="1">
    <citation type="submission" date="2023-04" db="EMBL/GenBank/DDBJ databases">
        <title>Marinobulbifer ophiurae gen. nov., sp. Nov., isolate from tissue of brittle star Ophioplocus japonicus.</title>
        <authorList>
            <person name="Kawano K."/>
            <person name="Sawayama S."/>
            <person name="Nakagawa S."/>
        </authorList>
    </citation>
    <scope>NUCLEOTIDE SEQUENCE [LARGE SCALE GENOMIC DNA]</scope>
    <source>
        <strain evidence="5 6">NKW57</strain>
    </source>
</reference>
<sequence length="403" mass="44858">MKCISLSAILASAVLLGGCEQEAREPILHTVAIASKSVRVPAAGEVEAAEMTVITVPAAGDGQKYVAWLAPEFTQVKEGDVIARFDGEMMMKARLDETGKLAIAEQELLEKNAELGVEFRGIELDKYQTGEEKTFTEQFSVQDETIRSRLEILEELENIEFLDTKLDHLDWKEQRFGSEATGELDVLRMKQEMYRDKVVRLDEDLSGLEIRAPHDGMLTYQRNWRGEKPRVGSSLWRGHKIASLPDLSVLQAKLAVLEKDALGLAPGQEVSLWLEVAQEQKFKGTVKEVSGSPASRERGNPQKYYDVTVSIEKPYPAGVKIGSRILAEIIASPESEKLSIPLQSVFYEEEKPFVYLYADGSFQKRVVEPGKPSLTHVEILSGLQGGERIALFDVAPERDGAMY</sequence>
<dbReference type="RefSeq" id="WP_285763705.1">
    <property type="nucleotide sequence ID" value="NZ_BSYJ01000003.1"/>
</dbReference>
<feature type="domain" description="YknX-like beta-barrel" evidence="4">
    <location>
        <begin position="251"/>
        <end position="329"/>
    </location>
</feature>
<keyword evidence="6" id="KW-1185">Reference proteome</keyword>
<dbReference type="Pfam" id="PF25975">
    <property type="entry name" value="CzcB_C"/>
    <property type="match status" value="1"/>
</dbReference>
<evidence type="ECO:0000259" key="4">
    <source>
        <dbReference type="Pfam" id="PF25990"/>
    </source>
</evidence>
<dbReference type="InterPro" id="IPR050465">
    <property type="entry name" value="UPF0194_transport"/>
</dbReference>
<gene>
    <name evidence="5" type="ORF">MNKW57_13860</name>
</gene>
<evidence type="ECO:0000256" key="1">
    <source>
        <dbReference type="ARBA" id="ARBA00004196"/>
    </source>
</evidence>
<name>A0ABQ6LYE3_9GAMM</name>
<dbReference type="PROSITE" id="PS51257">
    <property type="entry name" value="PROKAR_LIPOPROTEIN"/>
    <property type="match status" value="1"/>
</dbReference>
<dbReference type="InterPro" id="IPR058636">
    <property type="entry name" value="Beta-barrel_YknX"/>
</dbReference>
<dbReference type="EMBL" id="BSYJ01000003">
    <property type="protein sequence ID" value="GMG87065.1"/>
    <property type="molecule type" value="Genomic_DNA"/>
</dbReference>
<dbReference type="Gene3D" id="2.40.420.20">
    <property type="match status" value="1"/>
</dbReference>
<comment type="caution">
    <text evidence="5">The sequence shown here is derived from an EMBL/GenBank/DDBJ whole genome shotgun (WGS) entry which is preliminary data.</text>
</comment>
<evidence type="ECO:0000259" key="3">
    <source>
        <dbReference type="Pfam" id="PF25975"/>
    </source>
</evidence>
<proteinExistence type="predicted"/>
<evidence type="ECO:0000313" key="5">
    <source>
        <dbReference type="EMBL" id="GMG87065.1"/>
    </source>
</evidence>
<evidence type="ECO:0000313" key="6">
    <source>
        <dbReference type="Proteomes" id="UP001224392"/>
    </source>
</evidence>
<dbReference type="Pfam" id="PF25990">
    <property type="entry name" value="Beta-barrel_YknX"/>
    <property type="match status" value="1"/>
</dbReference>
<dbReference type="PANTHER" id="PTHR32347">
    <property type="entry name" value="EFFLUX SYSTEM COMPONENT YKNX-RELATED"/>
    <property type="match status" value="1"/>
</dbReference>
<dbReference type="Gene3D" id="2.40.30.170">
    <property type="match status" value="1"/>
</dbReference>
<organism evidence="5 6">
    <name type="scientific">Biformimicrobium ophioploci</name>
    <dbReference type="NCBI Taxonomy" id="3036711"/>
    <lineage>
        <taxon>Bacteria</taxon>
        <taxon>Pseudomonadati</taxon>
        <taxon>Pseudomonadota</taxon>
        <taxon>Gammaproteobacteria</taxon>
        <taxon>Cellvibrionales</taxon>
        <taxon>Microbulbiferaceae</taxon>
        <taxon>Biformimicrobium</taxon>
    </lineage>
</organism>
<protein>
    <submittedName>
        <fullName evidence="5">Uncharacterized protein</fullName>
    </submittedName>
</protein>
<dbReference type="InterPro" id="IPR058649">
    <property type="entry name" value="CzcB_C"/>
</dbReference>